<reference evidence="1 2" key="1">
    <citation type="journal article" date="2017" name="Front. Microbiol.">
        <title>New Insights into the Diversity of the Genus Faecalibacterium.</title>
        <authorList>
            <person name="Benevides L."/>
            <person name="Burman S."/>
            <person name="Martin R."/>
            <person name="Robert V."/>
            <person name="Thomas M."/>
            <person name="Miquel S."/>
            <person name="Chain F."/>
            <person name="Sokol H."/>
            <person name="Bermudez-Humaran L.G."/>
            <person name="Morrison M."/>
            <person name="Langella P."/>
            <person name="Azevedo V.A."/>
            <person name="Chatel J.M."/>
            <person name="Soares S."/>
        </authorList>
    </citation>
    <scope>NUCLEOTIDE SEQUENCE [LARGE SCALE GENOMIC DNA]</scope>
    <source>
        <strain evidence="2">CNCM I-4540</strain>
    </source>
</reference>
<dbReference type="Pfam" id="PF01266">
    <property type="entry name" value="DAO"/>
    <property type="match status" value="1"/>
</dbReference>
<dbReference type="InterPro" id="IPR007419">
    <property type="entry name" value="BFD-like_2Fe2S-bd_dom"/>
</dbReference>
<dbReference type="SUPFAM" id="SSF51905">
    <property type="entry name" value="FAD/NAD(P)-binding domain"/>
    <property type="match status" value="1"/>
</dbReference>
<dbReference type="Gene3D" id="3.50.50.60">
    <property type="entry name" value="FAD/NAD(P)-binding domain"/>
    <property type="match status" value="1"/>
</dbReference>
<dbReference type="PANTHER" id="PTHR42720">
    <property type="entry name" value="GLYCEROL-3-PHOSPHATE DEHYDROGENASE"/>
    <property type="match status" value="1"/>
</dbReference>
<comment type="caution">
    <text evidence="1">The sequence shown here is derived from an EMBL/GenBank/DDBJ whole genome shotgun (WGS) entry which is preliminary data.</text>
</comment>
<dbReference type="Gene3D" id="1.10.10.1100">
    <property type="entry name" value="BFD-like [2Fe-2S]-binding domain"/>
    <property type="match status" value="1"/>
</dbReference>
<dbReference type="AlphaFoldDB" id="A0A2A6ZCY0"/>
<dbReference type="RefSeq" id="WP_097774613.1">
    <property type="nucleotide sequence ID" value="NZ_NMTU01000027.1"/>
</dbReference>
<dbReference type="CDD" id="cd19946">
    <property type="entry name" value="GlpA-like_Fer2_BFD-like"/>
    <property type="match status" value="1"/>
</dbReference>
<organism evidence="1 2">
    <name type="scientific">Faecalibacterium langellae</name>
    <dbReference type="NCBI Taxonomy" id="3435293"/>
    <lineage>
        <taxon>Bacteria</taxon>
        <taxon>Bacillati</taxon>
        <taxon>Bacillota</taxon>
        <taxon>Clostridia</taxon>
        <taxon>Eubacteriales</taxon>
        <taxon>Oscillospiraceae</taxon>
        <taxon>Faecalibacterium</taxon>
    </lineage>
</organism>
<dbReference type="SUPFAM" id="SSF54373">
    <property type="entry name" value="FAD-linked reductases, C-terminal domain"/>
    <property type="match status" value="1"/>
</dbReference>
<dbReference type="Pfam" id="PF04324">
    <property type="entry name" value="Fer2_BFD"/>
    <property type="match status" value="1"/>
</dbReference>
<accession>A0A2A6ZCY0</accession>
<evidence type="ECO:0000313" key="2">
    <source>
        <dbReference type="Proteomes" id="UP000220752"/>
    </source>
</evidence>
<gene>
    <name evidence="1" type="ORF">CGS46_04560</name>
</gene>
<sequence>MLDVAIIGCGVIGAAAAYELSHYPLQTAIFEAENDVADCTTKANSAILHAGYDPEPGTRMARLNVEGSALAKEICARLDVPYLQCGSLVLALSPEELPHLQKLYENGIANGVPGIRLLSAEETFAMEPNLAPTVVGALYAPSAAIVSPWEFALAMAEVAVRNGVELHRSCPVTRIEKTAGGWALTTPSGIVETRYIINAAGISAQAVHDMAAPHKFTIQPTRGEYYLLDKSEGSRVHHVIFQCPNENGKGVLVAPTVHGNLIVGPNADPVEGDDTACTAAGLAFVSAAARRSVPNIRFSESIRNFAGVRANVDTGDFVIGEAEGAPGFIDLAGMKSPGLSSAPAVAREAVKILEAHGDLPAPKADYRDGRTRVRFKELPPEEKARLIAKEPAYGRVICRCETITEGEILDALHEEIPATTIDGVKRRCGAGMGRCQGGFCGPRVLELISKTLGISPLDVLQDKAGTNVLLCETKQEGEHHD</sequence>
<dbReference type="EMBL" id="NMTQ01000020">
    <property type="protein sequence ID" value="PDX59247.1"/>
    <property type="molecule type" value="Genomic_DNA"/>
</dbReference>
<proteinExistence type="predicted"/>
<dbReference type="InterPro" id="IPR006076">
    <property type="entry name" value="FAD-dep_OxRdtase"/>
</dbReference>
<dbReference type="PANTHER" id="PTHR42720:SF1">
    <property type="entry name" value="GLYCEROL 3-PHOSPHATE OXIDASE"/>
    <property type="match status" value="1"/>
</dbReference>
<evidence type="ECO:0000313" key="1">
    <source>
        <dbReference type="EMBL" id="PDX59247.1"/>
    </source>
</evidence>
<protein>
    <submittedName>
        <fullName evidence="1">FAD/NAD(P)-binding oxidoreductase</fullName>
    </submittedName>
</protein>
<name>A0A2A6ZCY0_9FIRM</name>
<dbReference type="InterPro" id="IPR052745">
    <property type="entry name" value="G3P_Oxidase/Oxidoreductase"/>
</dbReference>
<dbReference type="Proteomes" id="UP000220752">
    <property type="component" value="Unassembled WGS sequence"/>
</dbReference>
<dbReference type="InterPro" id="IPR036188">
    <property type="entry name" value="FAD/NAD-bd_sf"/>
</dbReference>
<keyword evidence="2" id="KW-1185">Reference proteome</keyword>
<dbReference type="Gene3D" id="3.30.9.10">
    <property type="entry name" value="D-Amino Acid Oxidase, subunit A, domain 2"/>
    <property type="match status" value="1"/>
</dbReference>
<dbReference type="InterPro" id="IPR041854">
    <property type="entry name" value="BFD-like_2Fe2S-bd_dom_sf"/>
</dbReference>